<comment type="caution">
    <text evidence="6">The sequence shown here is derived from an EMBL/GenBank/DDBJ whole genome shotgun (WGS) entry which is preliminary data.</text>
</comment>
<reference evidence="6 7" key="1">
    <citation type="submission" date="2016-10" db="EMBL/GenBank/DDBJ databases">
        <title>Proteomics and genomics reveal pathogen-plant mechanisms compatible with a hemibiotrophic lifestyle of Diplodia corticola.</title>
        <authorList>
            <person name="Fernandes I."/>
            <person name="De Jonge R."/>
            <person name="Van De Peer Y."/>
            <person name="Devreese B."/>
            <person name="Alves A."/>
            <person name="Esteves A.C."/>
        </authorList>
    </citation>
    <scope>NUCLEOTIDE SEQUENCE [LARGE SCALE GENOMIC DNA]</scope>
    <source>
        <strain evidence="6 7">CBS 112549</strain>
    </source>
</reference>
<dbReference type="Proteomes" id="UP000183809">
    <property type="component" value="Unassembled WGS sequence"/>
</dbReference>
<dbReference type="SUPFAM" id="SSF53474">
    <property type="entry name" value="alpha/beta-Hydrolases"/>
    <property type="match status" value="1"/>
</dbReference>
<dbReference type="GO" id="GO:0016787">
    <property type="term" value="F:hydrolase activity"/>
    <property type="evidence" value="ECO:0007669"/>
    <property type="project" value="UniProtKB-KW"/>
</dbReference>
<organism evidence="6 7">
    <name type="scientific">Diplodia corticola</name>
    <dbReference type="NCBI Taxonomy" id="236234"/>
    <lineage>
        <taxon>Eukaryota</taxon>
        <taxon>Fungi</taxon>
        <taxon>Dikarya</taxon>
        <taxon>Ascomycota</taxon>
        <taxon>Pezizomycotina</taxon>
        <taxon>Dothideomycetes</taxon>
        <taxon>Dothideomycetes incertae sedis</taxon>
        <taxon>Botryosphaeriales</taxon>
        <taxon>Botryosphaeriaceae</taxon>
        <taxon>Diplodia</taxon>
    </lineage>
</organism>
<dbReference type="GeneID" id="31017675"/>
<feature type="domain" description="Peptidase S33 tripeptidyl aminopeptidase-like C-terminal" evidence="5">
    <location>
        <begin position="397"/>
        <end position="497"/>
    </location>
</feature>
<dbReference type="STRING" id="236234.A0A1J9QS06"/>
<evidence type="ECO:0000313" key="6">
    <source>
        <dbReference type="EMBL" id="OJD30778.1"/>
    </source>
</evidence>
<evidence type="ECO:0000259" key="5">
    <source>
        <dbReference type="Pfam" id="PF08386"/>
    </source>
</evidence>
<name>A0A1J9QS06_9PEZI</name>
<dbReference type="AlphaFoldDB" id="A0A1J9QS06"/>
<dbReference type="InterPro" id="IPR000073">
    <property type="entry name" value="AB_hydrolase_1"/>
</dbReference>
<keyword evidence="7" id="KW-1185">Reference proteome</keyword>
<proteinExistence type="inferred from homology"/>
<dbReference type="OrthoDB" id="425534at2759"/>
<evidence type="ECO:0000259" key="4">
    <source>
        <dbReference type="Pfam" id="PF00561"/>
    </source>
</evidence>
<accession>A0A1J9QS06</accession>
<dbReference type="PANTHER" id="PTHR43248">
    <property type="entry name" value="2-SUCCINYL-6-HYDROXY-2,4-CYCLOHEXADIENE-1-CARBOXYLATE SYNTHASE"/>
    <property type="match status" value="1"/>
</dbReference>
<dbReference type="EMBL" id="MNUE01000056">
    <property type="protein sequence ID" value="OJD30778.1"/>
    <property type="molecule type" value="Genomic_DNA"/>
</dbReference>
<feature type="signal peptide" evidence="3">
    <location>
        <begin position="1"/>
        <end position="21"/>
    </location>
</feature>
<dbReference type="Pfam" id="PF00561">
    <property type="entry name" value="Abhydrolase_1"/>
    <property type="match status" value="1"/>
</dbReference>
<keyword evidence="3" id="KW-0732">Signal</keyword>
<dbReference type="PANTHER" id="PTHR43248:SF25">
    <property type="entry name" value="AB HYDROLASE-1 DOMAIN-CONTAINING PROTEIN-RELATED"/>
    <property type="match status" value="1"/>
</dbReference>
<keyword evidence="2" id="KW-0378">Hydrolase</keyword>
<feature type="domain" description="AB hydrolase-1" evidence="4">
    <location>
        <begin position="179"/>
        <end position="265"/>
    </location>
</feature>
<evidence type="ECO:0000256" key="3">
    <source>
        <dbReference type="SAM" id="SignalP"/>
    </source>
</evidence>
<dbReference type="InterPro" id="IPR013595">
    <property type="entry name" value="Pept_S33_TAP-like_C"/>
</dbReference>
<comment type="similarity">
    <text evidence="1">Belongs to the peptidase S33 family.</text>
</comment>
<dbReference type="Gene3D" id="3.40.50.1820">
    <property type="entry name" value="alpha/beta hydrolase"/>
    <property type="match status" value="1"/>
</dbReference>
<gene>
    <name evidence="6" type="ORF">BKCO1_5600052</name>
</gene>
<dbReference type="InterPro" id="IPR051601">
    <property type="entry name" value="Serine_prot/Carboxylest_S33"/>
</dbReference>
<protein>
    <submittedName>
        <fullName evidence="6">Tap domain-containing protein</fullName>
    </submittedName>
</protein>
<evidence type="ECO:0000256" key="1">
    <source>
        <dbReference type="ARBA" id="ARBA00010088"/>
    </source>
</evidence>
<evidence type="ECO:0000256" key="2">
    <source>
        <dbReference type="ARBA" id="ARBA00022801"/>
    </source>
</evidence>
<dbReference type="RefSeq" id="XP_020127038.1">
    <property type="nucleotide sequence ID" value="XM_020277414.1"/>
</dbReference>
<evidence type="ECO:0000313" key="7">
    <source>
        <dbReference type="Proteomes" id="UP000183809"/>
    </source>
</evidence>
<dbReference type="InterPro" id="IPR029058">
    <property type="entry name" value="AB_hydrolase_fold"/>
</dbReference>
<sequence>MFPKTSGYLPFLLFQATAILAEPRTPYPSTNQTQGIQWSPCGFEIETLPMLCGSLSVPLDYLASNSTEMLELKLAKAVATKSPSRGSILFNFGGPGSGGRAELSSVAAQMNAYTGGYHDLIAFDPRGTVDTIPFSCFGDDTEKLLWQLTNRLIAGNASDTALGDLWAISKSYADTCQNNTNATGIGGVIGTAYTARDLISVVDALGEDGLLRFWGFSYGSPLGATVAAMFPERVDRVIIDGVLNIHQYWHYHDTEMWEGTDRTFSAFLEACVEAGDKCALNRPNATASSLEDGFYAWLEDVKYHPISLPDYSIDYSALRGSVVGALYNPRVYSDLAELIDGMMTGNVTDPGWQTMVLGLTSTEARIGILCGDKATRSSRMEETLPAIDEQMRLSRLGGDVFSSTVMQCARWQMDAKERYLGDFNVQTRTPILTIGNTYDPVTPFASALNASKSFPGAVALEHHGFGHASIAQASICTVKAVQAYFLNGTLPEPGTVCEVDQPLFSNVTWKDVIPTDLV</sequence>
<dbReference type="Pfam" id="PF08386">
    <property type="entry name" value="Abhydrolase_4"/>
    <property type="match status" value="1"/>
</dbReference>
<feature type="chain" id="PRO_5012159324" evidence="3">
    <location>
        <begin position="22"/>
        <end position="518"/>
    </location>
</feature>